<accession>A0A3S3SHL0</accession>
<dbReference type="PANTHER" id="PTHR32465">
    <property type="entry name" value="BARDET-BIEDL SYNDROME 2 PROTEIN"/>
    <property type="match status" value="1"/>
</dbReference>
<evidence type="ECO:0000259" key="10">
    <source>
        <dbReference type="Pfam" id="PF14783"/>
    </source>
</evidence>
<dbReference type="AlphaFoldDB" id="A0A3S3SHL0"/>
<evidence type="ECO:0000256" key="5">
    <source>
        <dbReference type="ARBA" id="ARBA00023212"/>
    </source>
</evidence>
<dbReference type="GO" id="GO:0016020">
    <property type="term" value="C:membrane"/>
    <property type="evidence" value="ECO:0007669"/>
    <property type="project" value="TreeGrafter"/>
</dbReference>
<feature type="domain" description="BBS2 GAE" evidence="9">
    <location>
        <begin position="360"/>
        <end position="445"/>
    </location>
</feature>
<dbReference type="InterPro" id="IPR029430">
    <property type="entry name" value="BBS2_N"/>
</dbReference>
<evidence type="ECO:0000256" key="4">
    <source>
        <dbReference type="ARBA" id="ARBA00023069"/>
    </source>
</evidence>
<organism evidence="13 14">
    <name type="scientific">Dinothrombium tinctorium</name>
    <dbReference type="NCBI Taxonomy" id="1965070"/>
    <lineage>
        <taxon>Eukaryota</taxon>
        <taxon>Metazoa</taxon>
        <taxon>Ecdysozoa</taxon>
        <taxon>Arthropoda</taxon>
        <taxon>Chelicerata</taxon>
        <taxon>Arachnida</taxon>
        <taxon>Acari</taxon>
        <taxon>Acariformes</taxon>
        <taxon>Trombidiformes</taxon>
        <taxon>Prostigmata</taxon>
        <taxon>Anystina</taxon>
        <taxon>Parasitengona</taxon>
        <taxon>Trombidioidea</taxon>
        <taxon>Trombidiidae</taxon>
        <taxon>Dinothrombium</taxon>
    </lineage>
</organism>
<evidence type="ECO:0000313" key="13">
    <source>
        <dbReference type="EMBL" id="RWS14186.1"/>
    </source>
</evidence>
<protein>
    <submittedName>
        <fullName evidence="13">Bardet-Biedl syndrome 2 protein-like protein</fullName>
    </submittedName>
</protein>
<dbReference type="Pfam" id="PF23353">
    <property type="entry name" value="BBS2_hp"/>
    <property type="match status" value="1"/>
</dbReference>
<dbReference type="GO" id="GO:0036064">
    <property type="term" value="C:ciliary basal body"/>
    <property type="evidence" value="ECO:0007669"/>
    <property type="project" value="TreeGrafter"/>
</dbReference>
<dbReference type="EMBL" id="NCKU01000781">
    <property type="protein sequence ID" value="RWS14186.1"/>
    <property type="molecule type" value="Genomic_DNA"/>
</dbReference>
<feature type="domain" description="Ciliary BBSome complex subunit 2 middle region" evidence="10">
    <location>
        <begin position="125"/>
        <end position="232"/>
    </location>
</feature>
<dbReference type="InterPro" id="IPR029429">
    <property type="entry name" value="BBS2_Mid"/>
</dbReference>
<dbReference type="GO" id="GO:1905515">
    <property type="term" value="P:non-motile cilium assembly"/>
    <property type="evidence" value="ECO:0007669"/>
    <property type="project" value="InterPro"/>
</dbReference>
<name>A0A3S3SHL0_9ACAR</name>
<dbReference type="OrthoDB" id="2120021at2759"/>
<dbReference type="STRING" id="1965070.A0A3S3SHL0"/>
<keyword evidence="3" id="KW-0963">Cytoplasm</keyword>
<gene>
    <name evidence="13" type="ORF">B4U79_04115</name>
</gene>
<evidence type="ECO:0000313" key="14">
    <source>
        <dbReference type="Proteomes" id="UP000285301"/>
    </source>
</evidence>
<evidence type="ECO:0000259" key="11">
    <source>
        <dbReference type="Pfam" id="PF23350"/>
    </source>
</evidence>
<dbReference type="Proteomes" id="UP000285301">
    <property type="component" value="Unassembled WGS sequence"/>
</dbReference>
<evidence type="ECO:0000259" key="8">
    <source>
        <dbReference type="Pfam" id="PF14781"/>
    </source>
</evidence>
<keyword evidence="4" id="KW-0969">Cilium</keyword>
<dbReference type="InterPro" id="IPR055380">
    <property type="entry name" value="BBS2_hp_dom"/>
</dbReference>
<feature type="non-terminal residue" evidence="13">
    <location>
        <position position="1"/>
    </location>
</feature>
<dbReference type="SUPFAM" id="SSF50978">
    <property type="entry name" value="WD40 repeat-like"/>
    <property type="match status" value="1"/>
</dbReference>
<dbReference type="Pfam" id="PF14781">
    <property type="entry name" value="BBS2_N"/>
    <property type="match status" value="1"/>
</dbReference>
<feature type="domain" description="BBS2 platform" evidence="11">
    <location>
        <begin position="456"/>
        <end position="537"/>
    </location>
</feature>
<feature type="region of interest" description="Disordered" evidence="7">
    <location>
        <begin position="315"/>
        <end position="342"/>
    </location>
</feature>
<feature type="compositionally biased region" description="Basic and acidic residues" evidence="7">
    <location>
        <begin position="315"/>
        <end position="325"/>
    </location>
</feature>
<dbReference type="InterPro" id="IPR015943">
    <property type="entry name" value="WD40/YVTN_repeat-like_dom_sf"/>
</dbReference>
<reference evidence="13 14" key="1">
    <citation type="journal article" date="2018" name="Gigascience">
        <title>Genomes of trombidid mites reveal novel predicted allergens and laterally-transferred genes associated with secondary metabolism.</title>
        <authorList>
            <person name="Dong X."/>
            <person name="Chaisiri K."/>
            <person name="Xia D."/>
            <person name="Armstrong S.D."/>
            <person name="Fang Y."/>
            <person name="Donnelly M.J."/>
            <person name="Kadowaki T."/>
            <person name="McGarry J.W."/>
            <person name="Darby A.C."/>
            <person name="Makepeace B.L."/>
        </authorList>
    </citation>
    <scope>NUCLEOTIDE SEQUENCE [LARGE SCALE GENOMIC DNA]</scope>
    <source>
        <strain evidence="13">UoL-WK</strain>
    </source>
</reference>
<dbReference type="GO" id="GO:0034464">
    <property type="term" value="C:BBSome"/>
    <property type="evidence" value="ECO:0007669"/>
    <property type="project" value="InterPro"/>
</dbReference>
<evidence type="ECO:0000256" key="7">
    <source>
        <dbReference type="SAM" id="MobiDB-lite"/>
    </source>
</evidence>
<dbReference type="InterPro" id="IPR036322">
    <property type="entry name" value="WD40_repeat_dom_sf"/>
</dbReference>
<keyword evidence="5" id="KW-0206">Cytoskeleton</keyword>
<dbReference type="Pfam" id="PF23350">
    <property type="entry name" value="BBS2_pf"/>
    <property type="match status" value="1"/>
</dbReference>
<evidence type="ECO:0000256" key="2">
    <source>
        <dbReference type="ARBA" id="ARBA00004245"/>
    </source>
</evidence>
<comment type="subcellular location">
    <subcellularLocation>
        <location evidence="1">Cell projection</location>
        <location evidence="1">Cilium</location>
    </subcellularLocation>
    <subcellularLocation>
        <location evidence="2">Cytoplasm</location>
        <location evidence="2">Cytoskeleton</location>
    </subcellularLocation>
</comment>
<dbReference type="GO" id="GO:0043005">
    <property type="term" value="C:neuron projection"/>
    <property type="evidence" value="ECO:0007669"/>
    <property type="project" value="TreeGrafter"/>
</dbReference>
<keyword evidence="14" id="KW-1185">Reference proteome</keyword>
<dbReference type="PANTHER" id="PTHR32465:SF0">
    <property type="entry name" value="BARDET-BIEDL SYNDROME 2 PROTEIN"/>
    <property type="match status" value="1"/>
</dbReference>
<evidence type="ECO:0000259" key="9">
    <source>
        <dbReference type="Pfam" id="PF14782"/>
    </source>
</evidence>
<dbReference type="InterPro" id="IPR016616">
    <property type="entry name" value="Bardet-Biedl_syndrome_2_prot"/>
</dbReference>
<dbReference type="InterPro" id="IPR055379">
    <property type="entry name" value="BBS2_pf_dom"/>
</dbReference>
<dbReference type="Pfam" id="PF14783">
    <property type="entry name" value="BBS2_Mid"/>
    <property type="match status" value="1"/>
</dbReference>
<dbReference type="InterPro" id="IPR029333">
    <property type="entry name" value="BBS2_GAE_dom"/>
</dbReference>
<feature type="domain" description="BBS2 hairpin" evidence="12">
    <location>
        <begin position="553"/>
        <end position="602"/>
    </location>
</feature>
<evidence type="ECO:0000256" key="3">
    <source>
        <dbReference type="ARBA" id="ARBA00022490"/>
    </source>
</evidence>
<dbReference type="GO" id="GO:0031514">
    <property type="term" value="C:motile cilium"/>
    <property type="evidence" value="ECO:0007669"/>
    <property type="project" value="TreeGrafter"/>
</dbReference>
<evidence type="ECO:0000256" key="6">
    <source>
        <dbReference type="ARBA" id="ARBA00023273"/>
    </source>
</evidence>
<proteinExistence type="predicted"/>
<feature type="domain" description="Ciliary BBSome complex subunit 2 N-terminal" evidence="8">
    <location>
        <begin position="1"/>
        <end position="86"/>
    </location>
</feature>
<dbReference type="Gene3D" id="2.130.10.10">
    <property type="entry name" value="YVTN repeat-like/Quinoprotein amine dehydrogenase"/>
    <property type="match status" value="1"/>
</dbReference>
<dbReference type="Pfam" id="PF14782">
    <property type="entry name" value="BBS2_GAE"/>
    <property type="match status" value="1"/>
</dbReference>
<evidence type="ECO:0000256" key="1">
    <source>
        <dbReference type="ARBA" id="ARBA00004138"/>
    </source>
</evidence>
<evidence type="ECO:0000259" key="12">
    <source>
        <dbReference type="Pfam" id="PF23353"/>
    </source>
</evidence>
<keyword evidence="6" id="KW-0966">Cell projection</keyword>
<comment type="caution">
    <text evidence="13">The sequence shown here is derived from an EMBL/GenBank/DDBJ whole genome shotgun (WGS) entry which is preliminary data.</text>
</comment>
<sequence>VLVHNPYSRSANTDGKWSVGAAATDVSYLNINQTVKAIATGKLKPGHDSDYLIIGTPTSILVYDVINNVDIFYRDIPDGSNAVAVGKIGSIEKPLAIAGGNCALQGFDMKGDDCYWTVTGDNITALTLFDIDDDGMNELVVGSEDYDIRVFKEDAIAYELSETDAITCLCPVGVDTFAYALANGTVGVYHKKERLWRIKSKNQAVSIFSFDVNDDGIPELVTGWSSGKLDARSMENGEVIFKDNLNHSIALITAEDYNMDGVVELIVCSVNGEVRGYVPMLMKERQLVLDPNIEQNTLRDLMKKKQNLTTELRNYENNRRLKEESELSTTGKASTEEDEYGAIPSDTQLKSSLILNAATNSSFIELLLQTTNDTIIKAAVIFAEGIFSGESQVTHAKENEVDSSLSVLLRPPKDIPLDLHVKALVGYKSSHHYHVFELTRHLPRFSMFSLLTTATDERRRPEGYVSFTLNENILQWIDKNFLLGEEIEQKEDASSFSHKFMSLRDGNLLCLEMNSSGQFVIRTDNMELAGLIVQSLGVEFLRLEDLNSSANFPLEIENLRKYLSKVEEIQSVRQQLGADIADNSSAIRALVVKAEDARLLREL</sequence>